<feature type="binding site" evidence="7">
    <location>
        <position position="258"/>
    </location>
    <ligand>
        <name>Mg(2+)</name>
        <dbReference type="ChEBI" id="CHEBI:18420"/>
        <label>1</label>
    </ligand>
</feature>
<dbReference type="GO" id="GO:0004519">
    <property type="term" value="F:endonuclease activity"/>
    <property type="evidence" value="ECO:0007669"/>
    <property type="project" value="InterPro"/>
</dbReference>
<evidence type="ECO:0000256" key="8">
    <source>
        <dbReference type="PIRSR" id="PIRSR604808-3"/>
    </source>
</evidence>
<dbReference type="InterPro" id="IPR020848">
    <property type="entry name" value="AP_endonuclease_F1_CS"/>
</dbReference>
<comment type="similarity">
    <text evidence="2">Belongs to the DNA repair enzymes AP/ExoA family.</text>
</comment>
<dbReference type="PANTHER" id="PTHR43250:SF2">
    <property type="entry name" value="EXODEOXYRIBONUCLEASE III"/>
    <property type="match status" value="1"/>
</dbReference>
<keyword evidence="10" id="KW-0540">Nuclease</keyword>
<dbReference type="GO" id="GO:0046872">
    <property type="term" value="F:metal ion binding"/>
    <property type="evidence" value="ECO:0007669"/>
    <property type="project" value="UniProtKB-KW"/>
</dbReference>
<evidence type="ECO:0000256" key="4">
    <source>
        <dbReference type="ARBA" id="ARBA00022801"/>
    </source>
</evidence>
<dbReference type="Pfam" id="PF03372">
    <property type="entry name" value="Exo_endo_phos"/>
    <property type="match status" value="1"/>
</dbReference>
<evidence type="ECO:0000256" key="6">
    <source>
        <dbReference type="PIRSR" id="PIRSR604808-1"/>
    </source>
</evidence>
<dbReference type="GO" id="GO:0008311">
    <property type="term" value="F:double-stranded DNA 3'-5' DNA exonuclease activity"/>
    <property type="evidence" value="ECO:0007669"/>
    <property type="project" value="InterPro"/>
</dbReference>
<keyword evidence="3 7" id="KW-0479">Metal-binding</keyword>
<dbReference type="KEGG" id="rtx:TI83_00445"/>
<evidence type="ECO:0000256" key="5">
    <source>
        <dbReference type="ARBA" id="ARBA00022842"/>
    </source>
</evidence>
<name>A0A0C5BCE8_9MICO</name>
<keyword evidence="7" id="KW-0464">Manganese</keyword>
<evidence type="ECO:0000259" key="9">
    <source>
        <dbReference type="Pfam" id="PF03372"/>
    </source>
</evidence>
<dbReference type="PROSITE" id="PS00728">
    <property type="entry name" value="AP_NUCLEASE_F1_3"/>
    <property type="match status" value="1"/>
</dbReference>
<dbReference type="EMBL" id="LBFI01000032">
    <property type="protein sequence ID" value="KKM45656.1"/>
    <property type="molecule type" value="Genomic_DNA"/>
</dbReference>
<comment type="caution">
    <text evidence="10">The sequence shown here is derived from an EMBL/GenBank/DDBJ whole genome shotgun (WGS) entry which is preliminary data.</text>
</comment>
<evidence type="ECO:0000313" key="11">
    <source>
        <dbReference type="Proteomes" id="UP000052979"/>
    </source>
</evidence>
<keyword evidence="10" id="KW-0269">Exonuclease</keyword>
<feature type="active site" description="Proton donor/acceptor" evidence="6">
    <location>
        <position position="159"/>
    </location>
</feature>
<evidence type="ECO:0000313" key="10">
    <source>
        <dbReference type="EMBL" id="KKM45656.1"/>
    </source>
</evidence>
<evidence type="ECO:0000256" key="7">
    <source>
        <dbReference type="PIRSR" id="PIRSR604808-2"/>
    </source>
</evidence>
<dbReference type="GO" id="GO:0003677">
    <property type="term" value="F:DNA binding"/>
    <property type="evidence" value="ECO:0007669"/>
    <property type="project" value="InterPro"/>
</dbReference>
<evidence type="ECO:0000256" key="3">
    <source>
        <dbReference type="ARBA" id="ARBA00022723"/>
    </source>
</evidence>
<feature type="binding site" evidence="7">
    <location>
        <position position="7"/>
    </location>
    <ligand>
        <name>Mg(2+)</name>
        <dbReference type="ChEBI" id="CHEBI:18420"/>
        <label>1</label>
    </ligand>
</feature>
<dbReference type="InterPro" id="IPR037493">
    <property type="entry name" value="ExoIII-like"/>
</dbReference>
<feature type="binding site" evidence="7">
    <location>
        <position position="159"/>
    </location>
    <ligand>
        <name>Mg(2+)</name>
        <dbReference type="ChEBI" id="CHEBI:18420"/>
        <label>1</label>
    </ligand>
</feature>
<dbReference type="GO" id="GO:0006281">
    <property type="term" value="P:DNA repair"/>
    <property type="evidence" value="ECO:0007669"/>
    <property type="project" value="InterPro"/>
</dbReference>
<comment type="cofactor">
    <cofactor evidence="7">
        <name>Mg(2+)</name>
        <dbReference type="ChEBI" id="CHEBI:18420"/>
    </cofactor>
    <cofactor evidence="7">
        <name>Mn(2+)</name>
        <dbReference type="ChEBI" id="CHEBI:29035"/>
    </cofactor>
    <text evidence="7">Probably binds two magnesium or manganese ions per subunit.</text>
</comment>
<accession>A0A0C5BCE8</accession>
<keyword evidence="4" id="KW-0378">Hydrolase</keyword>
<feature type="site" description="Interaction with DNA substrate" evidence="8">
    <location>
        <position position="258"/>
    </location>
</feature>
<dbReference type="PROSITE" id="PS51435">
    <property type="entry name" value="AP_NUCLEASE_F1_4"/>
    <property type="match status" value="1"/>
</dbReference>
<dbReference type="InterPro" id="IPR036691">
    <property type="entry name" value="Endo/exonu/phosph_ase_sf"/>
</dbReference>
<evidence type="ECO:0000256" key="1">
    <source>
        <dbReference type="ARBA" id="ARBA00001936"/>
    </source>
</evidence>
<feature type="active site" description="Proton acceptor" evidence="6">
    <location>
        <position position="258"/>
    </location>
</feature>
<dbReference type="NCBIfam" id="TIGR00195">
    <property type="entry name" value="exoDNase_III"/>
    <property type="match status" value="1"/>
</dbReference>
<dbReference type="PANTHER" id="PTHR43250">
    <property type="entry name" value="EXODEOXYRIBONUCLEASE III"/>
    <property type="match status" value="1"/>
</dbReference>
<dbReference type="AlphaFoldDB" id="A0A0C5BCE8"/>
<feature type="binding site" evidence="7">
    <location>
        <position position="257"/>
    </location>
    <ligand>
        <name>Mg(2+)</name>
        <dbReference type="ChEBI" id="CHEBI:18420"/>
        <label>1</label>
    </ligand>
</feature>
<keyword evidence="5 7" id="KW-0460">Magnesium</keyword>
<dbReference type="InterPro" id="IPR005135">
    <property type="entry name" value="Endo/exonuclease/phosphatase"/>
</dbReference>
<dbReference type="PATRIC" id="fig|145458.7.peg.107"/>
<dbReference type="STRING" id="145458.APU90_06035"/>
<feature type="site" description="Important for catalytic activity" evidence="8">
    <location>
        <position position="228"/>
    </location>
</feature>
<gene>
    <name evidence="10" type="ORF">VT73_05670</name>
</gene>
<keyword evidence="11" id="KW-1185">Reference proteome</keyword>
<sequence>MRIATWNVNSIRARTGRTIDWLEREDIDVIAMQELKCKPEQFPYDAFADAGYHVEMVGYNQWNGVGIASRLPLEDVTIGFPGMPGFAKTPLTDGSFPPEARAISATINGIRIWSLYVPNGRAIDDPHYRYKLEWLATLRACTRDWLAAEPDLPLALMGDWNVAPLDSDVGDPSLGPGSTHISPPEREAFAAFGDAGLQDVVRPLVPDGYTYWDYKQLRFPRNEGLRIDFVLGSPALSNLVTAAAIHREERKGDAPSDHVPVVVELAAETILDDDRPMIF</sequence>
<dbReference type="eggNOG" id="COG0708">
    <property type="taxonomic scope" value="Bacteria"/>
</dbReference>
<dbReference type="SUPFAM" id="SSF56219">
    <property type="entry name" value="DNase I-like"/>
    <property type="match status" value="1"/>
</dbReference>
<protein>
    <submittedName>
        <fullName evidence="10">Exonuclease</fullName>
    </submittedName>
</protein>
<dbReference type="Proteomes" id="UP000052979">
    <property type="component" value="Unassembled WGS sequence"/>
</dbReference>
<feature type="binding site" evidence="7">
    <location>
        <position position="34"/>
    </location>
    <ligand>
        <name>Mg(2+)</name>
        <dbReference type="ChEBI" id="CHEBI:18420"/>
        <label>1</label>
    </ligand>
</feature>
<feature type="binding site" evidence="7">
    <location>
        <position position="161"/>
    </location>
    <ligand>
        <name>Mg(2+)</name>
        <dbReference type="ChEBI" id="CHEBI:18420"/>
        <label>1</label>
    </ligand>
</feature>
<dbReference type="RefSeq" id="WP_042733698.1">
    <property type="nucleotide sequence ID" value="NZ_CP010848.1"/>
</dbReference>
<organism evidence="10 11">
    <name type="scientific">Rathayibacter toxicus</name>
    <dbReference type="NCBI Taxonomy" id="145458"/>
    <lineage>
        <taxon>Bacteria</taxon>
        <taxon>Bacillati</taxon>
        <taxon>Actinomycetota</taxon>
        <taxon>Actinomycetes</taxon>
        <taxon>Micrococcales</taxon>
        <taxon>Microbacteriaceae</taxon>
        <taxon>Rathayibacter</taxon>
    </lineage>
</organism>
<proteinExistence type="inferred from homology"/>
<feature type="active site" evidence="6">
    <location>
        <position position="116"/>
    </location>
</feature>
<dbReference type="KEGG" id="rtc:APU90_06035"/>
<dbReference type="CDD" id="cd09086">
    <property type="entry name" value="ExoIII-like_AP-endo"/>
    <property type="match status" value="1"/>
</dbReference>
<comment type="cofactor">
    <cofactor evidence="1">
        <name>Mn(2+)</name>
        <dbReference type="ChEBI" id="CHEBI:29035"/>
    </cofactor>
</comment>
<dbReference type="Gene3D" id="3.60.10.10">
    <property type="entry name" value="Endonuclease/exonuclease/phosphatase"/>
    <property type="match status" value="1"/>
</dbReference>
<reference evidence="10 11" key="1">
    <citation type="submission" date="2015-04" db="EMBL/GenBank/DDBJ databases">
        <title>Draft genome sequence of Rathayibacter toxicus strain FH-142 (AKA 70134 or CS 32), a Western Australian isolate.</title>
        <authorList>
            <consortium name="Consortium for Microbial Forensics and Genomics (microFORGE)"/>
            <person name="Knight B.M."/>
            <person name="Roberts D.P."/>
            <person name="Lin D."/>
            <person name="Hari K."/>
            <person name="Fletcher J."/>
            <person name="Melcher U."/>
            <person name="Blagden T."/>
            <person name="Luster D.G."/>
            <person name="Sechler A.J."/>
            <person name="Schneider W.L."/>
            <person name="Winegar R.A."/>
        </authorList>
    </citation>
    <scope>NUCLEOTIDE SEQUENCE [LARGE SCALE GENOMIC DNA]</scope>
    <source>
        <strain evidence="10 11">FH142</strain>
    </source>
</reference>
<dbReference type="InterPro" id="IPR004808">
    <property type="entry name" value="AP_endonuc_1"/>
</dbReference>
<evidence type="ECO:0000256" key="2">
    <source>
        <dbReference type="ARBA" id="ARBA00007092"/>
    </source>
</evidence>
<feature type="site" description="Transition state stabilizer" evidence="8">
    <location>
        <position position="161"/>
    </location>
</feature>
<dbReference type="NCBIfam" id="TIGR00633">
    <property type="entry name" value="xth"/>
    <property type="match status" value="1"/>
</dbReference>
<dbReference type="GeneID" id="93666143"/>
<feature type="domain" description="Endonuclease/exonuclease/phosphatase" evidence="9">
    <location>
        <begin position="4"/>
        <end position="258"/>
    </location>
</feature>